<dbReference type="AlphaFoldDB" id="A0A6G8RVC3"/>
<reference evidence="1 2" key="1">
    <citation type="submission" date="2020-03" db="EMBL/GenBank/DDBJ databases">
        <authorList>
            <person name="Zhu W."/>
        </authorList>
    </citation>
    <scope>NUCLEOTIDE SEQUENCE [LARGE SCALE GENOMIC DNA]</scope>
    <source>
        <strain evidence="1 2">323-1</strain>
    </source>
</reference>
<dbReference type="KEGG" id="asha:G8E00_07940"/>
<keyword evidence="2" id="KW-1185">Reference proteome</keyword>
<proteinExistence type="predicted"/>
<accession>A0A6G8RVC3</accession>
<evidence type="ECO:0008006" key="3">
    <source>
        <dbReference type="Google" id="ProtNLM"/>
    </source>
</evidence>
<dbReference type="PROSITE" id="PS51257">
    <property type="entry name" value="PROKAR_LIPOPROTEIN"/>
    <property type="match status" value="1"/>
</dbReference>
<dbReference type="RefSeq" id="WP_166223491.1">
    <property type="nucleotide sequence ID" value="NZ_CP049801.1"/>
</dbReference>
<dbReference type="Proteomes" id="UP000502297">
    <property type="component" value="Chromosome"/>
</dbReference>
<evidence type="ECO:0000313" key="1">
    <source>
        <dbReference type="EMBL" id="QIO05886.1"/>
    </source>
</evidence>
<dbReference type="EMBL" id="CP049801">
    <property type="protein sequence ID" value="QIO05886.1"/>
    <property type="molecule type" value="Genomic_DNA"/>
</dbReference>
<sequence>MNLKIFSLIFISIFILISCSTVNNKNEELNVIDKEVMDDFILNKKKELPKKIDCCTSLIDVYRDKNTLVNVYQLKLERVDDKSIEDIKNKHYLPPKVNEICNLVETTFDGPVELEYKILNVNNVYLFSLFFSKSKCKELIKVY</sequence>
<protein>
    <recommendedName>
        <fullName evidence="3">Lipoprotein</fullName>
    </recommendedName>
</protein>
<name>A0A6G8RVC3_9GAMM</name>
<gene>
    <name evidence="1" type="ORF">G8E00_07940</name>
</gene>
<organism evidence="1 2">
    <name type="scientific">Acinetobacter shaoyimingii</name>
    <dbReference type="NCBI Taxonomy" id="2715164"/>
    <lineage>
        <taxon>Bacteria</taxon>
        <taxon>Pseudomonadati</taxon>
        <taxon>Pseudomonadota</taxon>
        <taxon>Gammaproteobacteria</taxon>
        <taxon>Moraxellales</taxon>
        <taxon>Moraxellaceae</taxon>
        <taxon>Acinetobacter</taxon>
    </lineage>
</organism>
<evidence type="ECO:0000313" key="2">
    <source>
        <dbReference type="Proteomes" id="UP000502297"/>
    </source>
</evidence>